<evidence type="ECO:0000259" key="1">
    <source>
        <dbReference type="Pfam" id="PF13472"/>
    </source>
</evidence>
<dbReference type="InterPro" id="IPR013830">
    <property type="entry name" value="SGNH_hydro"/>
</dbReference>
<feature type="domain" description="SGNH hydrolase-type esterase" evidence="1">
    <location>
        <begin position="7"/>
        <end position="160"/>
    </location>
</feature>
<accession>A0A915XJE2</accession>
<organism evidence="2 3">
    <name type="scientific">Desulfolithobacter dissulfuricans</name>
    <dbReference type="NCBI Taxonomy" id="2795293"/>
    <lineage>
        <taxon>Bacteria</taxon>
        <taxon>Pseudomonadati</taxon>
        <taxon>Thermodesulfobacteriota</taxon>
        <taxon>Desulfobulbia</taxon>
        <taxon>Desulfobulbales</taxon>
        <taxon>Desulfobulbaceae</taxon>
        <taxon>Desulfolithobacter</taxon>
    </lineage>
</organism>
<dbReference type="RefSeq" id="WP_267927695.1">
    <property type="nucleotide sequence ID" value="NZ_AP024233.1"/>
</dbReference>
<dbReference type="EMBL" id="AP024233">
    <property type="protein sequence ID" value="BCO07753.1"/>
    <property type="molecule type" value="Genomic_DNA"/>
</dbReference>
<evidence type="ECO:0000313" key="2">
    <source>
        <dbReference type="EMBL" id="BCO07753.1"/>
    </source>
</evidence>
<dbReference type="InterPro" id="IPR051532">
    <property type="entry name" value="Ester_Hydrolysis_Enzymes"/>
</dbReference>
<protein>
    <submittedName>
        <fullName evidence="2">Sialate O-acetylesterase</fullName>
    </submittedName>
</protein>
<gene>
    <name evidence="2" type="ORF">GF1_01290</name>
</gene>
<dbReference type="Pfam" id="PF13472">
    <property type="entry name" value="Lipase_GDSL_2"/>
    <property type="match status" value="1"/>
</dbReference>
<reference evidence="2" key="1">
    <citation type="submission" date="2020-12" db="EMBL/GenBank/DDBJ databases">
        <title>Desulfobium dissulfuricans gen. nov., sp. nov., a novel mesophilic, sulfate-reducing bacterium isolated from a deep-sea hydrothermal vent.</title>
        <authorList>
            <person name="Hashimoto Y."/>
            <person name="Tame A."/>
            <person name="Sawayama S."/>
            <person name="Miyazaki J."/>
            <person name="Takai K."/>
            <person name="Nakagawa S."/>
        </authorList>
    </citation>
    <scope>NUCLEOTIDE SEQUENCE</scope>
    <source>
        <strain evidence="2">GF1</strain>
    </source>
</reference>
<dbReference type="PANTHER" id="PTHR30383:SF5">
    <property type="entry name" value="SGNH HYDROLASE-TYPE ESTERASE DOMAIN-CONTAINING PROTEIN"/>
    <property type="match status" value="1"/>
</dbReference>
<dbReference type="KEGG" id="ddu:GF1_01290"/>
<dbReference type="Proteomes" id="UP001063350">
    <property type="component" value="Chromosome"/>
</dbReference>
<evidence type="ECO:0000313" key="3">
    <source>
        <dbReference type="Proteomes" id="UP001063350"/>
    </source>
</evidence>
<dbReference type="InterPro" id="IPR036514">
    <property type="entry name" value="SGNH_hydro_sf"/>
</dbReference>
<dbReference type="PANTHER" id="PTHR30383">
    <property type="entry name" value="THIOESTERASE 1/PROTEASE 1/LYSOPHOSPHOLIPASE L1"/>
    <property type="match status" value="1"/>
</dbReference>
<proteinExistence type="predicted"/>
<dbReference type="Gene3D" id="3.40.50.1110">
    <property type="entry name" value="SGNH hydrolase"/>
    <property type="match status" value="1"/>
</dbReference>
<sequence>MHTLLLIGDSLIEFGDWPALLPGVNVINRGVAGETVEDLAVRIGDEVTRAEADAILIMCGTNNLLMGNHYFPAIYRSMLPRVLGLCPETNLTLTSMLPMALPWPGREDIARVNRELESICRETGCDFLDMVKPFEQYCLPITQPCFLNDGVHLSTRGYQVWAREIAIHYHYPSPPSL</sequence>
<keyword evidence="3" id="KW-1185">Reference proteome</keyword>
<dbReference type="GO" id="GO:0004622">
    <property type="term" value="F:phosphatidylcholine lysophospholipase activity"/>
    <property type="evidence" value="ECO:0007669"/>
    <property type="project" value="TreeGrafter"/>
</dbReference>
<name>A0A915XJE2_9BACT</name>
<dbReference type="AlphaFoldDB" id="A0A915XJE2"/>
<dbReference type="SUPFAM" id="SSF52266">
    <property type="entry name" value="SGNH hydrolase"/>
    <property type="match status" value="1"/>
</dbReference>